<name>A0A7G9GYL6_9FUSO</name>
<dbReference type="AlphaFoldDB" id="A0A7G9GYL6"/>
<evidence type="ECO:0000313" key="1">
    <source>
        <dbReference type="EMBL" id="QNM15898.1"/>
    </source>
</evidence>
<dbReference type="RefSeq" id="WP_101474780.1">
    <property type="nucleotide sequence ID" value="NZ_CP060637.1"/>
</dbReference>
<dbReference type="KEGG" id="fho:H9Q81_03425"/>
<proteinExistence type="predicted"/>
<dbReference type="EMBL" id="CP060637">
    <property type="protein sequence ID" value="QNM15898.1"/>
    <property type="molecule type" value="Genomic_DNA"/>
</dbReference>
<dbReference type="Proteomes" id="UP000515913">
    <property type="component" value="Chromosome"/>
</dbReference>
<gene>
    <name evidence="1" type="ORF">H9Q81_03425</name>
</gene>
<protein>
    <submittedName>
        <fullName evidence="1">Uncharacterized protein</fullName>
    </submittedName>
</protein>
<evidence type="ECO:0000313" key="2">
    <source>
        <dbReference type="Proteomes" id="UP000515913"/>
    </source>
</evidence>
<accession>A0A7G9GYL6</accession>
<sequence length="234" mass="27264">MSAVEERFQAMLAKRKKEKIEVVEKKQKGVLSKKKIDIADVFEVDSSVFNNLTDDKELVKYLEEKSIEMLSIQSKNIILLGKNLTEVFDELGKKGSPEGLYLKYLEFNGYKKDTALRLRKRYELFSLTTDERIKNIISILPVRAIEEFYKDKENILSLLLEEKNDIDYKRAKDIIDSKTVTVKEIKKVSSAEINFGIEKIEDLYEKINNNFNKLDGKKKEKITKLLLEIEKLLS</sequence>
<organism evidence="1 2">
    <name type="scientific">Fusobacterium hominis</name>
    <dbReference type="NCBI Taxonomy" id="2764326"/>
    <lineage>
        <taxon>Bacteria</taxon>
        <taxon>Fusobacteriati</taxon>
        <taxon>Fusobacteriota</taxon>
        <taxon>Fusobacteriia</taxon>
        <taxon>Fusobacteriales</taxon>
        <taxon>Fusobacteriaceae</taxon>
        <taxon>Fusobacterium</taxon>
    </lineage>
</organism>
<reference evidence="1 2" key="1">
    <citation type="submission" date="2020-08" db="EMBL/GenBank/DDBJ databases">
        <authorList>
            <person name="Liu C."/>
            <person name="Sun Q."/>
        </authorList>
    </citation>
    <scope>NUCLEOTIDE SEQUENCE [LARGE SCALE GENOMIC DNA]</scope>
    <source>
        <strain evidence="1 2">NSJ-57</strain>
    </source>
</reference>
<keyword evidence="2" id="KW-1185">Reference proteome</keyword>